<evidence type="ECO:0000259" key="1">
    <source>
        <dbReference type="Pfam" id="PF08906"/>
    </source>
</evidence>
<organism evidence="2 4">
    <name type="scientific">Blastopirellula retiformator</name>
    <dbReference type="NCBI Taxonomy" id="2527970"/>
    <lineage>
        <taxon>Bacteria</taxon>
        <taxon>Pseudomonadati</taxon>
        <taxon>Planctomycetota</taxon>
        <taxon>Planctomycetia</taxon>
        <taxon>Pirellulales</taxon>
        <taxon>Pirellulaceae</taxon>
        <taxon>Blastopirellula</taxon>
    </lineage>
</organism>
<proteinExistence type="predicted"/>
<dbReference type="RefSeq" id="WP_222434845.1">
    <property type="nucleotide sequence ID" value="NZ_SJPF01000002.1"/>
</dbReference>
<dbReference type="Proteomes" id="UP000318878">
    <property type="component" value="Unassembled WGS sequence"/>
</dbReference>
<name>A0A5C5VA13_9BACT</name>
<dbReference type="EMBL" id="SJPF01000002">
    <property type="protein sequence ID" value="TWT34793.1"/>
    <property type="molecule type" value="Genomic_DNA"/>
</dbReference>
<sequence length="167" mass="18324">MASVDEPTVCSVLKNLGGKTFNDGLYRVLRADEVEEATEAGCLAFPELAQHITVFGYDWLGRQFAADAGRRSKGMPQVLMLGFGTGSALQIPVDPIAFHNDELVDYPDDALAKPFFLQWQAAARAKLKHYQCAGYKVPLFLGGAGDVDNLEVTDLSVYWHLCGQLRN</sequence>
<evidence type="ECO:0000313" key="2">
    <source>
        <dbReference type="EMBL" id="TWT34793.1"/>
    </source>
</evidence>
<dbReference type="EMBL" id="SJPF01000002">
    <property type="protein sequence ID" value="TWT34797.1"/>
    <property type="molecule type" value="Genomic_DNA"/>
</dbReference>
<reference evidence="2 4" key="1">
    <citation type="submission" date="2019-02" db="EMBL/GenBank/DDBJ databases">
        <title>Deep-cultivation of Planctomycetes and their phenomic and genomic characterization uncovers novel biology.</title>
        <authorList>
            <person name="Wiegand S."/>
            <person name="Jogler M."/>
            <person name="Boedeker C."/>
            <person name="Pinto D."/>
            <person name="Vollmers J."/>
            <person name="Rivas-Marin E."/>
            <person name="Kohn T."/>
            <person name="Peeters S.H."/>
            <person name="Heuer A."/>
            <person name="Rast P."/>
            <person name="Oberbeckmann S."/>
            <person name="Bunk B."/>
            <person name="Jeske O."/>
            <person name="Meyerdierks A."/>
            <person name="Storesund J.E."/>
            <person name="Kallscheuer N."/>
            <person name="Luecker S."/>
            <person name="Lage O.M."/>
            <person name="Pohl T."/>
            <person name="Merkel B.J."/>
            <person name="Hornburger P."/>
            <person name="Mueller R.-W."/>
            <person name="Bruemmer F."/>
            <person name="Labrenz M."/>
            <person name="Spormann A.M."/>
            <person name="Op Den Camp H."/>
            <person name="Overmann J."/>
            <person name="Amann R."/>
            <person name="Jetten M.S.M."/>
            <person name="Mascher T."/>
            <person name="Medema M.H."/>
            <person name="Devos D.P."/>
            <person name="Kaster A.-K."/>
            <person name="Ovreas L."/>
            <person name="Rohde M."/>
            <person name="Galperin M.Y."/>
            <person name="Jogler C."/>
        </authorList>
    </citation>
    <scope>NUCLEOTIDE SEQUENCE [LARGE SCALE GENOMIC DNA]</scope>
    <source>
        <strain evidence="2 4">Enr8</strain>
    </source>
</reference>
<protein>
    <recommendedName>
        <fullName evidence="1">T6SS immunity protein Tdi1 C-terminal domain-containing protein</fullName>
    </recommendedName>
</protein>
<keyword evidence="4" id="KW-1185">Reference proteome</keyword>
<dbReference type="InterPro" id="IPR015002">
    <property type="entry name" value="T6SS_Tdi1_C"/>
</dbReference>
<dbReference type="Pfam" id="PF08906">
    <property type="entry name" value="T6SS_Tdi1_C"/>
    <property type="match status" value="1"/>
</dbReference>
<gene>
    <name evidence="2" type="ORF">Enr8_22070</name>
    <name evidence="3" type="ORF">Enr8_22110</name>
</gene>
<accession>A0A5C5VA13</accession>
<feature type="domain" description="T6SS immunity protein Tdi1 C-terminal" evidence="1">
    <location>
        <begin position="123"/>
        <end position="165"/>
    </location>
</feature>
<evidence type="ECO:0000313" key="4">
    <source>
        <dbReference type="Proteomes" id="UP000318878"/>
    </source>
</evidence>
<comment type="caution">
    <text evidence="2">The sequence shown here is derived from an EMBL/GenBank/DDBJ whole genome shotgun (WGS) entry which is preliminary data.</text>
</comment>
<dbReference type="AlphaFoldDB" id="A0A5C5VA13"/>
<evidence type="ECO:0000313" key="3">
    <source>
        <dbReference type="EMBL" id="TWT34797.1"/>
    </source>
</evidence>